<dbReference type="PANTHER" id="PTHR11808">
    <property type="entry name" value="TRANS-SULFURATION ENZYME FAMILY MEMBER"/>
    <property type="match status" value="1"/>
</dbReference>
<feature type="modified residue" description="N6-(pyridoxal phosphate)lysine" evidence="4">
    <location>
        <position position="198"/>
    </location>
</feature>
<name>A0A365YJS7_9MICC</name>
<keyword evidence="7" id="KW-1185">Reference proteome</keyword>
<dbReference type="AlphaFoldDB" id="A0A365YJS7"/>
<proteinExistence type="inferred from homology"/>
<evidence type="ECO:0000256" key="4">
    <source>
        <dbReference type="PIRSR" id="PIRSR001434-2"/>
    </source>
</evidence>
<dbReference type="Gene3D" id="3.40.640.10">
    <property type="entry name" value="Type I PLP-dependent aspartate aminotransferase-like (Major domain)"/>
    <property type="match status" value="1"/>
</dbReference>
<evidence type="ECO:0000313" key="7">
    <source>
        <dbReference type="Proteomes" id="UP000252167"/>
    </source>
</evidence>
<comment type="similarity">
    <text evidence="2 5">Belongs to the trans-sulfuration enzymes family.</text>
</comment>
<dbReference type="RefSeq" id="WP_113606825.1">
    <property type="nucleotide sequence ID" value="NZ_POAF01000002.1"/>
</dbReference>
<dbReference type="PIRSF" id="PIRSF001434">
    <property type="entry name" value="CGS"/>
    <property type="match status" value="1"/>
</dbReference>
<keyword evidence="3 4" id="KW-0663">Pyridoxal phosphate</keyword>
<evidence type="ECO:0000256" key="1">
    <source>
        <dbReference type="ARBA" id="ARBA00001933"/>
    </source>
</evidence>
<dbReference type="InterPro" id="IPR015422">
    <property type="entry name" value="PyrdxlP-dep_Trfase_small"/>
</dbReference>
<dbReference type="GO" id="GO:0030170">
    <property type="term" value="F:pyridoxal phosphate binding"/>
    <property type="evidence" value="ECO:0007669"/>
    <property type="project" value="InterPro"/>
</dbReference>
<dbReference type="NCBIfam" id="NF005871">
    <property type="entry name" value="PRK07811.1"/>
    <property type="match status" value="1"/>
</dbReference>
<dbReference type="InterPro" id="IPR015421">
    <property type="entry name" value="PyrdxlP-dep_Trfase_major"/>
</dbReference>
<dbReference type="PANTHER" id="PTHR11808:SF15">
    <property type="entry name" value="CYSTATHIONINE GAMMA-LYASE"/>
    <property type="match status" value="1"/>
</dbReference>
<organism evidence="6 7">
    <name type="scientific">Glutamicibacter soli</name>
    <dbReference type="NCBI Taxonomy" id="453836"/>
    <lineage>
        <taxon>Bacteria</taxon>
        <taxon>Bacillati</taxon>
        <taxon>Actinomycetota</taxon>
        <taxon>Actinomycetes</taxon>
        <taxon>Micrococcales</taxon>
        <taxon>Micrococcaceae</taxon>
        <taxon>Glutamicibacter</taxon>
    </lineage>
</organism>
<comment type="caution">
    <text evidence="6">The sequence shown here is derived from an EMBL/GenBank/DDBJ whole genome shotgun (WGS) entry which is preliminary data.</text>
</comment>
<dbReference type="SUPFAM" id="SSF53383">
    <property type="entry name" value="PLP-dependent transferases"/>
    <property type="match status" value="1"/>
</dbReference>
<dbReference type="CDD" id="cd00614">
    <property type="entry name" value="CGS_like"/>
    <property type="match status" value="1"/>
</dbReference>
<dbReference type="Proteomes" id="UP000252167">
    <property type="component" value="Unassembled WGS sequence"/>
</dbReference>
<accession>A0A365YJS7</accession>
<reference evidence="6 7" key="1">
    <citation type="submission" date="2018-01" db="EMBL/GenBank/DDBJ databases">
        <title>Glutamicibacter soli strain NHPC-3 Whole genome sequence and assembly.</title>
        <authorList>
            <person name="Choudhury P."/>
            <person name="Gupta D."/>
            <person name="Sengupta K."/>
            <person name="Jawed A."/>
            <person name="Sultana N."/>
            <person name="Saha P."/>
        </authorList>
    </citation>
    <scope>NUCLEOTIDE SEQUENCE [LARGE SCALE GENOMIC DNA]</scope>
    <source>
        <strain evidence="6 7">NHPC-3</strain>
    </source>
</reference>
<dbReference type="GO" id="GO:0004123">
    <property type="term" value="F:cystathionine gamma-lyase activity"/>
    <property type="evidence" value="ECO:0007669"/>
    <property type="project" value="TreeGrafter"/>
</dbReference>
<dbReference type="FunFam" id="3.40.640.10:FF:000009">
    <property type="entry name" value="Cystathionine gamma-synthase homolog"/>
    <property type="match status" value="1"/>
</dbReference>
<dbReference type="Pfam" id="PF01053">
    <property type="entry name" value="Cys_Met_Meta_PP"/>
    <property type="match status" value="1"/>
</dbReference>
<sequence>MSGFNTLAVHAGQEKDPHTGAVIPPIYQTSTFIQDGINVLRAGHEYSRGSNPTRNGFEAQLTALEGGAAGFSFASGIAAEDALLRALLAPGDHIVLGADGYGGTNRLITRLHYKWGITASAVDITNLDAVRAALRPNTALLWVETPSNPLLGIADLAGWAAVAAEAGALLVVDNTFATPYLQRPLEFGAHAVVHSTTKYIGGHSDVLGGAVIVGEHLHCGQSLAEAVGYQQFAGGAVSGPQDNYLASRGLKTLGLRMERHCATASTLAGWLEDRPDVARVYYPGLPGHPGHELAARQQRDFGGILSLQLADEAAARAFAESMELFQLSVSLGGVESLVCYPREMTHASLIGTPLEIPANLVRLSVGIEEADDLLGDLERGLAVAAKASEAGRIQYGSLATA</sequence>
<protein>
    <submittedName>
        <fullName evidence="6">Cystathionine gamma-synthase</fullName>
    </submittedName>
</protein>
<gene>
    <name evidence="6" type="ORF">C1H84_05910</name>
</gene>
<comment type="cofactor">
    <cofactor evidence="1 5">
        <name>pyridoxal 5'-phosphate</name>
        <dbReference type="ChEBI" id="CHEBI:597326"/>
    </cofactor>
</comment>
<dbReference type="Gene3D" id="3.90.1150.10">
    <property type="entry name" value="Aspartate Aminotransferase, domain 1"/>
    <property type="match status" value="1"/>
</dbReference>
<dbReference type="InterPro" id="IPR015424">
    <property type="entry name" value="PyrdxlP-dep_Trfase"/>
</dbReference>
<dbReference type="EMBL" id="POAF01000002">
    <property type="protein sequence ID" value="RBM02955.1"/>
    <property type="molecule type" value="Genomic_DNA"/>
</dbReference>
<evidence type="ECO:0000256" key="3">
    <source>
        <dbReference type="ARBA" id="ARBA00022898"/>
    </source>
</evidence>
<evidence type="ECO:0000256" key="2">
    <source>
        <dbReference type="ARBA" id="ARBA00009077"/>
    </source>
</evidence>
<dbReference type="GO" id="GO:0005737">
    <property type="term" value="C:cytoplasm"/>
    <property type="evidence" value="ECO:0007669"/>
    <property type="project" value="TreeGrafter"/>
</dbReference>
<dbReference type="GO" id="GO:0019343">
    <property type="term" value="P:cysteine biosynthetic process via cystathionine"/>
    <property type="evidence" value="ECO:0007669"/>
    <property type="project" value="TreeGrafter"/>
</dbReference>
<evidence type="ECO:0000313" key="6">
    <source>
        <dbReference type="EMBL" id="RBM02955.1"/>
    </source>
</evidence>
<evidence type="ECO:0000256" key="5">
    <source>
        <dbReference type="RuleBase" id="RU362118"/>
    </source>
</evidence>
<dbReference type="GO" id="GO:0019346">
    <property type="term" value="P:transsulfuration"/>
    <property type="evidence" value="ECO:0007669"/>
    <property type="project" value="InterPro"/>
</dbReference>
<dbReference type="GO" id="GO:0003962">
    <property type="term" value="F:cystathionine gamma-synthase activity"/>
    <property type="evidence" value="ECO:0007669"/>
    <property type="project" value="TreeGrafter"/>
</dbReference>
<dbReference type="InterPro" id="IPR000277">
    <property type="entry name" value="Cys/Met-Metab_PyrdxlP-dep_enz"/>
</dbReference>